<proteinExistence type="predicted"/>
<dbReference type="AlphaFoldDB" id="A0A8S1BCB0"/>
<feature type="compositionally biased region" description="Basic residues" evidence="1">
    <location>
        <begin position="168"/>
        <end position="184"/>
    </location>
</feature>
<evidence type="ECO:0000313" key="2">
    <source>
        <dbReference type="EMBL" id="CAB3257505.1"/>
    </source>
</evidence>
<protein>
    <recommendedName>
        <fullName evidence="4">Reverse transcriptase domain-containing protein</fullName>
    </recommendedName>
</protein>
<dbReference type="EMBL" id="CADEBC010000591">
    <property type="protein sequence ID" value="CAB3257505.1"/>
    <property type="molecule type" value="Genomic_DNA"/>
</dbReference>
<comment type="caution">
    <text evidence="2">The sequence shown here is derived from an EMBL/GenBank/DDBJ whole genome shotgun (WGS) entry which is preliminary data.</text>
</comment>
<dbReference type="OrthoDB" id="7477034at2759"/>
<keyword evidence="3" id="KW-1185">Reference proteome</keyword>
<evidence type="ECO:0000313" key="3">
    <source>
        <dbReference type="Proteomes" id="UP000494106"/>
    </source>
</evidence>
<accession>A0A8S1BCB0</accession>
<gene>
    <name evidence="2" type="ORF">APLA_LOCUS16026</name>
</gene>
<name>A0A8S1BCB0_ARCPL</name>
<dbReference type="Proteomes" id="UP000494106">
    <property type="component" value="Unassembled WGS sequence"/>
</dbReference>
<feature type="compositionally biased region" description="Basic and acidic residues" evidence="1">
    <location>
        <begin position="131"/>
        <end position="140"/>
    </location>
</feature>
<reference evidence="2 3" key="1">
    <citation type="submission" date="2020-04" db="EMBL/GenBank/DDBJ databases">
        <authorList>
            <person name="Wallbank WR R."/>
            <person name="Pardo Diaz C."/>
            <person name="Kozak K."/>
            <person name="Martin S."/>
            <person name="Jiggins C."/>
            <person name="Moest M."/>
            <person name="Warren A I."/>
            <person name="Byers J.R.P. K."/>
            <person name="Montejo-Kovacevich G."/>
            <person name="Yen C E."/>
        </authorList>
    </citation>
    <scope>NUCLEOTIDE SEQUENCE [LARGE SCALE GENOMIC DNA]</scope>
</reference>
<feature type="region of interest" description="Disordered" evidence="1">
    <location>
        <begin position="98"/>
        <end position="188"/>
    </location>
</feature>
<organism evidence="2 3">
    <name type="scientific">Arctia plantaginis</name>
    <name type="common">Wood tiger moth</name>
    <name type="synonym">Phalaena plantaginis</name>
    <dbReference type="NCBI Taxonomy" id="874455"/>
    <lineage>
        <taxon>Eukaryota</taxon>
        <taxon>Metazoa</taxon>
        <taxon>Ecdysozoa</taxon>
        <taxon>Arthropoda</taxon>
        <taxon>Hexapoda</taxon>
        <taxon>Insecta</taxon>
        <taxon>Pterygota</taxon>
        <taxon>Neoptera</taxon>
        <taxon>Endopterygota</taxon>
        <taxon>Lepidoptera</taxon>
        <taxon>Glossata</taxon>
        <taxon>Ditrysia</taxon>
        <taxon>Noctuoidea</taxon>
        <taxon>Erebidae</taxon>
        <taxon>Arctiinae</taxon>
        <taxon>Arctia</taxon>
    </lineage>
</organism>
<evidence type="ECO:0000256" key="1">
    <source>
        <dbReference type="SAM" id="MobiDB-lite"/>
    </source>
</evidence>
<feature type="region of interest" description="Disordered" evidence="1">
    <location>
        <begin position="203"/>
        <end position="226"/>
    </location>
</feature>
<feature type="compositionally biased region" description="Basic and acidic residues" evidence="1">
    <location>
        <begin position="212"/>
        <end position="223"/>
    </location>
</feature>
<sequence length="493" mass="54898">MSEVTIRNRRDNRLVIASRPPLPWGYESENFNWHVKQHHDGTTVVYACWSCGFTAPVGKRYPGKIVTQHCVVSPRSSKCGRCGQIIFLITPQRHIRRQNAGHDPVPERAHVAPRRHAERIIDSSYSEDEPLDRHQGEHEVTAGVTSSQTGPGTDATTPPAVRKDGAPRGRRRSRGRRPRIRRCNKTSTVQLRESWTGWRVRGGRSAMMPREPPVRPRRVEHGGTPRILAGDNNICNIDQRTVENHFQRLAAPRDGKEHWPPVLVQADLMPECGDRLCALFTEREITDCLKGRTDTSPGPDRIKYFDLRKAEPGSRIKNWRPISLLNTLPKLFAAILSSRLKTWGTANGRFSSSQKGFLSFEGCFVLQDAIRDVRRRGGELVVAWRALEGHGLSLRVRNVIASLYSNMTTSVRLASGSTAPIHIESVVRQGCLNPDIFNLTIEVLLRGLAGLDEGYVLEGKPVLCRRWSAAGVISRGHETTTGGCGVGRASGGN</sequence>
<feature type="compositionally biased region" description="Low complexity" evidence="1">
    <location>
        <begin position="149"/>
        <end position="160"/>
    </location>
</feature>
<dbReference type="PANTHER" id="PTHR19446">
    <property type="entry name" value="REVERSE TRANSCRIPTASES"/>
    <property type="match status" value="1"/>
</dbReference>
<evidence type="ECO:0008006" key="4">
    <source>
        <dbReference type="Google" id="ProtNLM"/>
    </source>
</evidence>